<keyword evidence="6" id="KW-1185">Reference proteome</keyword>
<comment type="caution">
    <text evidence="5">The sequence shown here is derived from an EMBL/GenBank/DDBJ whole genome shotgun (WGS) entry which is preliminary data.</text>
</comment>
<accession>A0A7X2P7Y7</accession>
<dbReference type="AlphaFoldDB" id="A0A7X2P7Y7"/>
<dbReference type="CDD" id="cd00038">
    <property type="entry name" value="CAP_ED"/>
    <property type="match status" value="1"/>
</dbReference>
<dbReference type="PANTHER" id="PTHR24567">
    <property type="entry name" value="CRP FAMILY TRANSCRIPTIONAL REGULATORY PROTEIN"/>
    <property type="match status" value="1"/>
</dbReference>
<keyword evidence="3" id="KW-0804">Transcription</keyword>
<dbReference type="InterPro" id="IPR050397">
    <property type="entry name" value="Env_Response_Regulators"/>
</dbReference>
<protein>
    <submittedName>
        <fullName evidence="5">Crp/Fnr family transcriptional regulator</fullName>
    </submittedName>
</protein>
<dbReference type="Proteomes" id="UP000466864">
    <property type="component" value="Unassembled WGS sequence"/>
</dbReference>
<feature type="domain" description="HTH crp-type" evidence="4">
    <location>
        <begin position="161"/>
        <end position="227"/>
    </location>
</feature>
<dbReference type="InterPro" id="IPR036390">
    <property type="entry name" value="WH_DNA-bd_sf"/>
</dbReference>
<gene>
    <name evidence="5" type="ORF">FYJ60_06350</name>
</gene>
<dbReference type="RefSeq" id="WP_154457834.1">
    <property type="nucleotide sequence ID" value="NZ_VUMV01000003.1"/>
</dbReference>
<dbReference type="PROSITE" id="PS51063">
    <property type="entry name" value="HTH_CRP_2"/>
    <property type="match status" value="1"/>
</dbReference>
<dbReference type="SMART" id="SM00419">
    <property type="entry name" value="HTH_CRP"/>
    <property type="match status" value="1"/>
</dbReference>
<dbReference type="EMBL" id="VUMV01000003">
    <property type="protein sequence ID" value="MST81933.1"/>
    <property type="molecule type" value="Genomic_DNA"/>
</dbReference>
<keyword evidence="1" id="KW-0805">Transcription regulation</keyword>
<dbReference type="InterPro" id="IPR012318">
    <property type="entry name" value="HTH_CRP"/>
</dbReference>
<dbReference type="InterPro" id="IPR036388">
    <property type="entry name" value="WH-like_DNA-bd_sf"/>
</dbReference>
<dbReference type="SUPFAM" id="SSF51206">
    <property type="entry name" value="cAMP-binding domain-like"/>
    <property type="match status" value="1"/>
</dbReference>
<evidence type="ECO:0000259" key="4">
    <source>
        <dbReference type="PROSITE" id="PS51063"/>
    </source>
</evidence>
<dbReference type="Pfam" id="PF13545">
    <property type="entry name" value="HTH_Crp_2"/>
    <property type="match status" value="1"/>
</dbReference>
<dbReference type="InterPro" id="IPR000595">
    <property type="entry name" value="cNMP-bd_dom"/>
</dbReference>
<evidence type="ECO:0000256" key="3">
    <source>
        <dbReference type="ARBA" id="ARBA00023163"/>
    </source>
</evidence>
<keyword evidence="2" id="KW-0238">DNA-binding</keyword>
<evidence type="ECO:0000256" key="1">
    <source>
        <dbReference type="ARBA" id="ARBA00023015"/>
    </source>
</evidence>
<dbReference type="GO" id="GO:0003700">
    <property type="term" value="F:DNA-binding transcription factor activity"/>
    <property type="evidence" value="ECO:0007669"/>
    <property type="project" value="TreeGrafter"/>
</dbReference>
<organism evidence="5 6">
    <name type="scientific">Bilifractor porci</name>
    <dbReference type="NCBI Taxonomy" id="2606636"/>
    <lineage>
        <taxon>Bacteria</taxon>
        <taxon>Bacillati</taxon>
        <taxon>Bacillota</taxon>
        <taxon>Clostridia</taxon>
        <taxon>Lachnospirales</taxon>
        <taxon>Lachnospiraceae</taxon>
        <taxon>Bilifractor</taxon>
    </lineage>
</organism>
<reference evidence="5 6" key="1">
    <citation type="submission" date="2019-08" db="EMBL/GenBank/DDBJ databases">
        <title>In-depth cultivation of the pig gut microbiome towards novel bacterial diversity and tailored functional studies.</title>
        <authorList>
            <person name="Wylensek D."/>
            <person name="Hitch T.C.A."/>
            <person name="Clavel T."/>
        </authorList>
    </citation>
    <scope>NUCLEOTIDE SEQUENCE [LARGE SCALE GENOMIC DNA]</scope>
    <source>
        <strain evidence="5 6">Oil+RF-744-WCA-WT-13</strain>
    </source>
</reference>
<dbReference type="PANTHER" id="PTHR24567:SF74">
    <property type="entry name" value="HTH-TYPE TRANSCRIPTIONAL REGULATOR ARCR"/>
    <property type="match status" value="1"/>
</dbReference>
<dbReference type="Gene3D" id="2.60.120.10">
    <property type="entry name" value="Jelly Rolls"/>
    <property type="match status" value="1"/>
</dbReference>
<evidence type="ECO:0000256" key="2">
    <source>
        <dbReference type="ARBA" id="ARBA00023125"/>
    </source>
</evidence>
<name>A0A7X2P7Y7_9FIRM</name>
<dbReference type="Gene3D" id="1.10.10.10">
    <property type="entry name" value="Winged helix-like DNA-binding domain superfamily/Winged helix DNA-binding domain"/>
    <property type="match status" value="1"/>
</dbReference>
<evidence type="ECO:0000313" key="6">
    <source>
        <dbReference type="Proteomes" id="UP000466864"/>
    </source>
</evidence>
<dbReference type="SUPFAM" id="SSF46785">
    <property type="entry name" value="Winged helix' DNA-binding domain"/>
    <property type="match status" value="1"/>
</dbReference>
<dbReference type="InterPro" id="IPR014710">
    <property type="entry name" value="RmlC-like_jellyroll"/>
</dbReference>
<proteinExistence type="predicted"/>
<dbReference type="Pfam" id="PF00027">
    <property type="entry name" value="cNMP_binding"/>
    <property type="match status" value="1"/>
</dbReference>
<evidence type="ECO:0000313" key="5">
    <source>
        <dbReference type="EMBL" id="MST81933.1"/>
    </source>
</evidence>
<sequence length="239" mass="27552">MEKYGRKQELHTGTETEKLSAALPFWDKLSDAEQKLVREHTIVRVFDKNSTVFSRGSECLGFIRVLSGSVRTFLTSEEGREITLYHLRAGEDDVLSASCVVSQITFDTQMEAEEKSRILIVPSIVLARLKENNIYVRCMIYELLTRRFSDVTWTFQEVLFLRIDQRIASWIVQTCEQTGSTEIAVTHDQIARDINTAREVVARMIKRFSEEGLLRAGRGKIKVTDMEMLKNLCFNCRQE</sequence>
<dbReference type="GO" id="GO:0003677">
    <property type="term" value="F:DNA binding"/>
    <property type="evidence" value="ECO:0007669"/>
    <property type="project" value="UniProtKB-KW"/>
</dbReference>
<dbReference type="InterPro" id="IPR018490">
    <property type="entry name" value="cNMP-bd_dom_sf"/>
</dbReference>
<dbReference type="GO" id="GO:0005829">
    <property type="term" value="C:cytosol"/>
    <property type="evidence" value="ECO:0007669"/>
    <property type="project" value="TreeGrafter"/>
</dbReference>